<dbReference type="Pfam" id="PF14450">
    <property type="entry name" value="FtsA"/>
    <property type="match status" value="1"/>
</dbReference>
<reference evidence="3" key="2">
    <citation type="submission" date="2024-06" db="EMBL/GenBank/DDBJ databases">
        <authorList>
            <person name="Petrova K.O."/>
            <person name="Toshchakov S.V."/>
            <person name="Boltjanskaja Y.V."/>
            <person name="Kevbrin V."/>
        </authorList>
    </citation>
    <scope>NUCLEOTIDE SEQUENCE</scope>
    <source>
        <strain evidence="3">Z-910T</strain>
    </source>
</reference>
<keyword evidence="3" id="KW-0131">Cell cycle</keyword>
<dbReference type="SMART" id="SM00842">
    <property type="entry name" value="FtsA"/>
    <property type="match status" value="1"/>
</dbReference>
<dbReference type="InterPro" id="IPR050696">
    <property type="entry name" value="FtsA/MreB"/>
</dbReference>
<dbReference type="EMBL" id="CP158367">
    <property type="protein sequence ID" value="XBX74785.1"/>
    <property type="molecule type" value="Genomic_DNA"/>
</dbReference>
<name>A0AAU7VL36_9FIRM</name>
<dbReference type="InterPro" id="IPR043129">
    <property type="entry name" value="ATPase_NBD"/>
</dbReference>
<sequence>MDTQYIFALDIGTRTVIGLICKKVGEDIHVVAHQIEGHQGRAMRDGQIHDIPAVALAVKKVKTKLEKKLGVSFKQASIAAAGRALRTERGLSLKKISKEKSLSKEDIEQLKLEAVSKSKEKVQKKYPGEQLYCVGYSVIETQIDGYQISKLEGQKGAEVTLEIISTYLPQVVIDSLFEVLKRAEISIKSLTLEPIAAMDIAIKENLRMLNIALVDVGAGTSDIAISKGGTVVGFGMVQKAGDKITEALGDYYLLDFQQSEKIKLEFGKKDKVTFKNVLGIQSEVSKEEFCQVIKPAVEELAQSVAEEIIKLNRAAPKAIFCIGGGSQIPMFKEFLAEKLGLPKERVAIRDRQSLEGVKFPSRQLTGPEVITPLGIASVTDKTIDPNFFTVKVNDKEVSIFNSQKTKVAQALFNAGVDIKELLGSTEKITYTLNGEVIQATAKRKMPSMIKLNGQIGSLDTPIKSKDTIEIVTDYQHTGVKLGEIIAPYKGVVLVDSKKINLIKSVKINGVTVSDLTTHINNGDNIEINRIDNITGLAQHLNVDLDKYDLLYKSTPLKREEQISANMELISKQKESLNISEHHIEKINIKESQHQPKGTEVLANGKKLTVVKDEPKVVDVFDLLQVDITVPKGTLVLTKNKETTDFSDSIKQGDEIEIYWSGDNER</sequence>
<dbReference type="CDD" id="cd24004">
    <property type="entry name" value="ASKHA_NBD_PilM-like"/>
    <property type="match status" value="1"/>
</dbReference>
<feature type="domain" description="SHS2" evidence="2">
    <location>
        <begin position="6"/>
        <end position="201"/>
    </location>
</feature>
<dbReference type="GO" id="GO:0003723">
    <property type="term" value="F:RNA binding"/>
    <property type="evidence" value="ECO:0007669"/>
    <property type="project" value="UniProtKB-KW"/>
</dbReference>
<organism evidence="3">
    <name type="scientific">Proteinivorax tanatarense</name>
    <dbReference type="NCBI Taxonomy" id="1260629"/>
    <lineage>
        <taxon>Bacteria</taxon>
        <taxon>Bacillati</taxon>
        <taxon>Bacillota</taxon>
        <taxon>Clostridia</taxon>
        <taxon>Eubacteriales</taxon>
        <taxon>Proteinivoracaceae</taxon>
        <taxon>Proteinivorax</taxon>
    </lineage>
</organism>
<reference evidence="3" key="1">
    <citation type="journal article" date="2013" name="Extremophiles">
        <title>Proteinivorax tanatarense gen. nov., sp. nov., an anaerobic, haloalkaliphilic, proteolytic bacterium isolated from a decaying algal bloom, and proposal of Proteinivoraceae fam. nov.</title>
        <authorList>
            <person name="Kevbrin V."/>
            <person name="Boltyanskaya Y."/>
            <person name="Zhilina T."/>
            <person name="Kolganova T."/>
            <person name="Lavrentjeva E."/>
            <person name="Kuznetsov B."/>
        </authorList>
    </citation>
    <scope>NUCLEOTIDE SEQUENCE</scope>
    <source>
        <strain evidence="3">Z-910T</strain>
    </source>
</reference>
<keyword evidence="1" id="KW-0694">RNA-binding</keyword>
<keyword evidence="3" id="KW-0132">Cell division</keyword>
<accession>A0AAU7VL36</accession>
<dbReference type="PANTHER" id="PTHR32432:SF3">
    <property type="entry name" value="ETHANOLAMINE UTILIZATION PROTEIN EUTJ"/>
    <property type="match status" value="1"/>
</dbReference>
<proteinExistence type="predicted"/>
<evidence type="ECO:0000256" key="1">
    <source>
        <dbReference type="PROSITE-ProRule" id="PRU00182"/>
    </source>
</evidence>
<dbReference type="SUPFAM" id="SSF53067">
    <property type="entry name" value="Actin-like ATPase domain"/>
    <property type="match status" value="2"/>
</dbReference>
<dbReference type="GO" id="GO:0051301">
    <property type="term" value="P:cell division"/>
    <property type="evidence" value="ECO:0007669"/>
    <property type="project" value="UniProtKB-KW"/>
</dbReference>
<dbReference type="RefSeq" id="WP_350343534.1">
    <property type="nucleotide sequence ID" value="NZ_CP158367.1"/>
</dbReference>
<gene>
    <name evidence="3" type="ORF">PRVXT_002844</name>
</gene>
<dbReference type="InterPro" id="IPR003494">
    <property type="entry name" value="SHS2_FtsA"/>
</dbReference>
<evidence type="ECO:0000259" key="2">
    <source>
        <dbReference type="SMART" id="SM00842"/>
    </source>
</evidence>
<evidence type="ECO:0000313" key="3">
    <source>
        <dbReference type="EMBL" id="XBX74785.1"/>
    </source>
</evidence>
<dbReference type="Gene3D" id="3.30.420.40">
    <property type="match status" value="2"/>
</dbReference>
<dbReference type="AlphaFoldDB" id="A0AAU7VL36"/>
<dbReference type="PROSITE" id="PS50889">
    <property type="entry name" value="S4"/>
    <property type="match status" value="1"/>
</dbReference>
<protein>
    <submittedName>
        <fullName evidence="3">Cell division FtsA domain-containing protein</fullName>
    </submittedName>
</protein>
<dbReference type="PANTHER" id="PTHR32432">
    <property type="entry name" value="CELL DIVISION PROTEIN FTSA-RELATED"/>
    <property type="match status" value="1"/>
</dbReference>